<evidence type="ECO:0000313" key="6">
    <source>
        <dbReference type="EMBL" id="QDU22027.1"/>
    </source>
</evidence>
<dbReference type="Proteomes" id="UP000319576">
    <property type="component" value="Chromosome"/>
</dbReference>
<dbReference type="PANTHER" id="PTHR21496:SF23">
    <property type="entry name" value="3-PHENYLPROPIONATE_CINNAMIC ACID DIOXYGENASE FERREDOXIN SUBUNIT"/>
    <property type="match status" value="1"/>
</dbReference>
<dbReference type="AlphaFoldDB" id="A0A517XWY7"/>
<evidence type="ECO:0000256" key="2">
    <source>
        <dbReference type="ARBA" id="ARBA00022723"/>
    </source>
</evidence>
<dbReference type="SUPFAM" id="SSF50022">
    <property type="entry name" value="ISP domain"/>
    <property type="match status" value="1"/>
</dbReference>
<proteinExistence type="predicted"/>
<reference evidence="6 7" key="1">
    <citation type="submission" date="2019-02" db="EMBL/GenBank/DDBJ databases">
        <title>Deep-cultivation of Planctomycetes and their phenomic and genomic characterization uncovers novel biology.</title>
        <authorList>
            <person name="Wiegand S."/>
            <person name="Jogler M."/>
            <person name="Boedeker C."/>
            <person name="Pinto D."/>
            <person name="Vollmers J."/>
            <person name="Rivas-Marin E."/>
            <person name="Kohn T."/>
            <person name="Peeters S.H."/>
            <person name="Heuer A."/>
            <person name="Rast P."/>
            <person name="Oberbeckmann S."/>
            <person name="Bunk B."/>
            <person name="Jeske O."/>
            <person name="Meyerdierks A."/>
            <person name="Storesund J.E."/>
            <person name="Kallscheuer N."/>
            <person name="Luecker S."/>
            <person name="Lage O.M."/>
            <person name="Pohl T."/>
            <person name="Merkel B.J."/>
            <person name="Hornburger P."/>
            <person name="Mueller R.-W."/>
            <person name="Bruemmer F."/>
            <person name="Labrenz M."/>
            <person name="Spormann A.M."/>
            <person name="Op den Camp H."/>
            <person name="Overmann J."/>
            <person name="Amann R."/>
            <person name="Jetten M.S.M."/>
            <person name="Mascher T."/>
            <person name="Medema M.H."/>
            <person name="Devos D.P."/>
            <person name="Kaster A.-K."/>
            <person name="Ovreas L."/>
            <person name="Rohde M."/>
            <person name="Galperin M.Y."/>
            <person name="Jogler C."/>
        </authorList>
    </citation>
    <scope>NUCLEOTIDE SEQUENCE [LARGE SCALE GENOMIC DNA]</scope>
    <source>
        <strain evidence="6 7">ETA_A1</strain>
    </source>
</reference>
<feature type="domain" description="Rieske" evidence="5">
    <location>
        <begin position="18"/>
        <end position="113"/>
    </location>
</feature>
<dbReference type="OrthoDB" id="593800at2"/>
<dbReference type="PANTHER" id="PTHR21496">
    <property type="entry name" value="FERREDOXIN-RELATED"/>
    <property type="match status" value="1"/>
</dbReference>
<dbReference type="GO" id="GO:0046872">
    <property type="term" value="F:metal ion binding"/>
    <property type="evidence" value="ECO:0007669"/>
    <property type="project" value="UniProtKB-KW"/>
</dbReference>
<name>A0A517XWY7_9BACT</name>
<dbReference type="RefSeq" id="WP_145241415.1">
    <property type="nucleotide sequence ID" value="NZ_CP036273.1"/>
</dbReference>
<sequence length="118" mass="12440">MQTLALKSPGRNARAARVRLCDLDELPVGLGRAFVVAGRTVAVFRTRDGNVFATANACPHKAGPLADGMLVGHQVVCPMHAFRFTADSGECDQPNVCAVTTYLVEVEGTAVFLTLPAA</sequence>
<evidence type="ECO:0000259" key="5">
    <source>
        <dbReference type="PROSITE" id="PS51296"/>
    </source>
</evidence>
<dbReference type="Gene3D" id="2.102.10.10">
    <property type="entry name" value="Rieske [2Fe-2S] iron-sulphur domain"/>
    <property type="match status" value="1"/>
</dbReference>
<gene>
    <name evidence="6" type="primary">nasE</name>
    <name evidence="6" type="ORF">ETAA1_40020</name>
</gene>
<organism evidence="6 7">
    <name type="scientific">Urbifossiella limnaea</name>
    <dbReference type="NCBI Taxonomy" id="2528023"/>
    <lineage>
        <taxon>Bacteria</taxon>
        <taxon>Pseudomonadati</taxon>
        <taxon>Planctomycetota</taxon>
        <taxon>Planctomycetia</taxon>
        <taxon>Gemmatales</taxon>
        <taxon>Gemmataceae</taxon>
        <taxon>Urbifossiella</taxon>
    </lineage>
</organism>
<evidence type="ECO:0000313" key="7">
    <source>
        <dbReference type="Proteomes" id="UP000319576"/>
    </source>
</evidence>
<evidence type="ECO:0000256" key="4">
    <source>
        <dbReference type="ARBA" id="ARBA00023014"/>
    </source>
</evidence>
<dbReference type="Pfam" id="PF00355">
    <property type="entry name" value="Rieske"/>
    <property type="match status" value="1"/>
</dbReference>
<dbReference type="InterPro" id="IPR017941">
    <property type="entry name" value="Rieske_2Fe-2S"/>
</dbReference>
<dbReference type="KEGG" id="uli:ETAA1_40020"/>
<keyword evidence="2" id="KW-0479">Metal-binding</keyword>
<evidence type="ECO:0000256" key="1">
    <source>
        <dbReference type="ARBA" id="ARBA00022714"/>
    </source>
</evidence>
<dbReference type="EMBL" id="CP036273">
    <property type="protein sequence ID" value="QDU22027.1"/>
    <property type="molecule type" value="Genomic_DNA"/>
</dbReference>
<keyword evidence="6" id="KW-0560">Oxidoreductase</keyword>
<dbReference type="GO" id="GO:0008942">
    <property type="term" value="F:nitrite reductase [NAD(P)H] activity"/>
    <property type="evidence" value="ECO:0007669"/>
    <property type="project" value="UniProtKB-EC"/>
</dbReference>
<evidence type="ECO:0000256" key="3">
    <source>
        <dbReference type="ARBA" id="ARBA00023004"/>
    </source>
</evidence>
<dbReference type="InterPro" id="IPR036922">
    <property type="entry name" value="Rieske_2Fe-2S_sf"/>
</dbReference>
<keyword evidence="7" id="KW-1185">Reference proteome</keyword>
<dbReference type="PROSITE" id="PS51296">
    <property type="entry name" value="RIESKE"/>
    <property type="match status" value="1"/>
</dbReference>
<accession>A0A517XWY7</accession>
<dbReference type="GO" id="GO:0051537">
    <property type="term" value="F:2 iron, 2 sulfur cluster binding"/>
    <property type="evidence" value="ECO:0007669"/>
    <property type="project" value="UniProtKB-KW"/>
</dbReference>
<dbReference type="EC" id="1.7.1.4" evidence="6"/>
<protein>
    <submittedName>
        <fullName evidence="6">Assimilatory nitrite reductase [NAD(P)H] small subunit</fullName>
        <ecNumber evidence="6">1.7.1.4</ecNumber>
    </submittedName>
</protein>
<keyword evidence="3" id="KW-0408">Iron</keyword>
<keyword evidence="1" id="KW-0001">2Fe-2S</keyword>
<keyword evidence="4" id="KW-0411">Iron-sulfur</keyword>